<feature type="transmembrane region" description="Helical" evidence="6">
    <location>
        <begin position="20"/>
        <end position="46"/>
    </location>
</feature>
<protein>
    <submittedName>
        <fullName evidence="7">Putative General secretion pathway protein GspG</fullName>
    </submittedName>
</protein>
<evidence type="ECO:0000313" key="8">
    <source>
        <dbReference type="Proteomes" id="UP000013893"/>
    </source>
</evidence>
<dbReference type="PRINTS" id="PR00813">
    <property type="entry name" value="BCTERIALGSPG"/>
</dbReference>
<dbReference type="AlphaFoldDB" id="R4PXP3"/>
<evidence type="ECO:0000256" key="4">
    <source>
        <dbReference type="ARBA" id="ARBA00022989"/>
    </source>
</evidence>
<dbReference type="PANTHER" id="PTHR30093:SF44">
    <property type="entry name" value="TYPE II SECRETION SYSTEM CORE PROTEIN G"/>
    <property type="match status" value="1"/>
</dbReference>
<keyword evidence="2" id="KW-0488">Methylation</keyword>
<dbReference type="GO" id="GO:0016020">
    <property type="term" value="C:membrane"/>
    <property type="evidence" value="ECO:0007669"/>
    <property type="project" value="UniProtKB-SubCell"/>
</dbReference>
<proteinExistence type="predicted"/>
<comment type="subcellular location">
    <subcellularLocation>
        <location evidence="1">Membrane</location>
        <topology evidence="1">Single-pass membrane protein</topology>
    </subcellularLocation>
</comment>
<dbReference type="Pfam" id="PF07963">
    <property type="entry name" value="N_methyl"/>
    <property type="match status" value="1"/>
</dbReference>
<evidence type="ECO:0000313" key="7">
    <source>
        <dbReference type="EMBL" id="AGL61976.1"/>
    </source>
</evidence>
<dbReference type="InterPro" id="IPR045584">
    <property type="entry name" value="Pilin-like"/>
</dbReference>
<evidence type="ECO:0000256" key="5">
    <source>
        <dbReference type="ARBA" id="ARBA00023136"/>
    </source>
</evidence>
<keyword evidence="8" id="KW-1185">Reference proteome</keyword>
<name>R4PXP3_9BACT</name>
<dbReference type="Gene3D" id="3.30.700.10">
    <property type="entry name" value="Glycoprotein, Type 4 Pilin"/>
    <property type="match status" value="1"/>
</dbReference>
<dbReference type="HOGENOM" id="CLU_121326_0_0_0"/>
<dbReference type="PANTHER" id="PTHR30093">
    <property type="entry name" value="GENERAL SECRETION PATHWAY PROTEIN G"/>
    <property type="match status" value="1"/>
</dbReference>
<evidence type="ECO:0000256" key="6">
    <source>
        <dbReference type="SAM" id="Phobius"/>
    </source>
</evidence>
<dbReference type="GO" id="GO:0015628">
    <property type="term" value="P:protein secretion by the type II secretion system"/>
    <property type="evidence" value="ECO:0007669"/>
    <property type="project" value="InterPro"/>
</dbReference>
<dbReference type="InterPro" id="IPR000983">
    <property type="entry name" value="Bac_GSPG_pilin"/>
</dbReference>
<keyword evidence="3 6" id="KW-0812">Transmembrane</keyword>
<dbReference type="STRING" id="1332188.L336_0267"/>
<evidence type="ECO:0000256" key="3">
    <source>
        <dbReference type="ARBA" id="ARBA00022692"/>
    </source>
</evidence>
<dbReference type="EMBL" id="CP005957">
    <property type="protein sequence ID" value="AGL61976.1"/>
    <property type="molecule type" value="Genomic_DNA"/>
</dbReference>
<dbReference type="InterPro" id="IPR012902">
    <property type="entry name" value="N_methyl_site"/>
</dbReference>
<accession>R4PXP3</accession>
<dbReference type="GO" id="GO:0015627">
    <property type="term" value="C:type II protein secretion system complex"/>
    <property type="evidence" value="ECO:0007669"/>
    <property type="project" value="InterPro"/>
</dbReference>
<sequence>MVLEAIDVYTMDMAKTKSGFTIIELVIVIVIIGILATITLVAYNGTQGRGRDAKRRTDINNMVKALELYYADNGTYPVPSGSPSPLGSSWYASSDSTWNTFKTTLTTIDNLPSDPRNAGSPLAAGGYAYAYYSGSNCGHTAGQWYLIVYRYEVQTKEKYSGEGTCPSGELGDTYYAGGASYYRVLR</sequence>
<reference evidence="7 8" key="1">
    <citation type="journal article" date="2013" name="Nat. Biotechnol.">
        <title>Genome sequences of rare, uncultured bacteria obtained by differential coverage binning of multiple metagenomes.</title>
        <authorList>
            <person name="Albertsen M."/>
            <person name="Hugenholtz P."/>
            <person name="Skarshewski A."/>
            <person name="Nielsen K.L."/>
            <person name="Tyson G.W."/>
            <person name="Nielsen P.H."/>
        </authorList>
    </citation>
    <scope>NUCLEOTIDE SEQUENCE [LARGE SCALE GENOMIC DNA]</scope>
    <source>
        <strain evidence="7">TM71</strain>
    </source>
</reference>
<gene>
    <name evidence="7" type="ORF">L336_0267</name>
</gene>
<keyword evidence="5 6" id="KW-0472">Membrane</keyword>
<dbReference type="KEGG" id="saal:L336_0267"/>
<dbReference type="NCBIfam" id="TIGR02532">
    <property type="entry name" value="IV_pilin_GFxxxE"/>
    <property type="match status" value="1"/>
</dbReference>
<keyword evidence="4 6" id="KW-1133">Transmembrane helix</keyword>
<evidence type="ECO:0000256" key="2">
    <source>
        <dbReference type="ARBA" id="ARBA00022481"/>
    </source>
</evidence>
<dbReference type="Proteomes" id="UP000013893">
    <property type="component" value="Chromosome"/>
</dbReference>
<evidence type="ECO:0000256" key="1">
    <source>
        <dbReference type="ARBA" id="ARBA00004167"/>
    </source>
</evidence>
<organism evidence="7 8">
    <name type="scientific">Candidatus Saccharimonas aalborgensis</name>
    <dbReference type="NCBI Taxonomy" id="1332188"/>
    <lineage>
        <taxon>Bacteria</taxon>
        <taxon>Candidatus Saccharimonadota</taxon>
        <taxon>Candidatus Saccharimonadia</taxon>
        <taxon>Candidatus Saccharimonadales</taxon>
        <taxon>Candidatus Saccharimonadaceae</taxon>
        <taxon>Candidatus Saccharimonas</taxon>
    </lineage>
</organism>
<dbReference type="SUPFAM" id="SSF54523">
    <property type="entry name" value="Pili subunits"/>
    <property type="match status" value="1"/>
</dbReference>